<feature type="transmembrane region" description="Helical" evidence="8">
    <location>
        <begin position="284"/>
        <end position="317"/>
    </location>
</feature>
<evidence type="ECO:0000256" key="5">
    <source>
        <dbReference type="ARBA" id="ARBA00022692"/>
    </source>
</evidence>
<comment type="similarity">
    <text evidence="2">Belongs to the tellurite-resistance/dicarboxylate transporter (TDT) family.</text>
</comment>
<sequence>MSLEYTFHVKLPMQIYPEWKSWKDRIRHFTWAWHAVVMGTGAVSALLHNFPYNNSSEGLKVMALIFLFLNLIIFTFVCTCTILRYALYPEIWSKMIRHPAQSLFIGCFPMGAITLINSALAVNQDWGTGGLPFLYTLWVFWWIDSIISYIIAFGMLYAMMVKQNHAIAKMSAVWLLPIVTLIVASSGGGLLATALRKHSTTLALLTSGFSLTMVLIGLSLAFMVITVYLLRLLVHGPPDSTLILSAFLVLGPLGQGGFSLLVNGQLLSELIPLHVGPDFPQSALAGQMIFSGCFCAAYLLFSMGVAWILVALCSIGAVIRSSPVPFSMAYWGLIFPNGVFALLVVQLGKVLDSPFFRAFGAIWSCVTFIIWLCVFIRSIPSFIDGSLFKAPYVSDDLPEPAPAPVLDITKSAVSELQLHDKLEDRLSGVFTVATSPSYETHGVDFSQFTPQKLSSSTTQSMPPRFR</sequence>
<dbReference type="InterPro" id="IPR051629">
    <property type="entry name" value="Sulfite_efflux_TDT"/>
</dbReference>
<feature type="transmembrane region" description="Helical" evidence="8">
    <location>
        <begin position="354"/>
        <end position="376"/>
    </location>
</feature>
<dbReference type="Gene3D" id="1.50.10.150">
    <property type="entry name" value="Voltage-dependent anion channel"/>
    <property type="match status" value="1"/>
</dbReference>
<dbReference type="CDD" id="cd09318">
    <property type="entry name" value="TDT_SSU1"/>
    <property type="match status" value="1"/>
</dbReference>
<dbReference type="PANTHER" id="PTHR31686">
    <property type="match status" value="1"/>
</dbReference>
<dbReference type="GO" id="GO:0000319">
    <property type="term" value="F:sulfite transmembrane transporter activity"/>
    <property type="evidence" value="ECO:0007669"/>
    <property type="project" value="TreeGrafter"/>
</dbReference>
<name>A0A8K0UG88_9AGAR</name>
<feature type="transmembrane region" description="Helical" evidence="8">
    <location>
        <begin position="140"/>
        <end position="160"/>
    </location>
</feature>
<evidence type="ECO:0000256" key="1">
    <source>
        <dbReference type="ARBA" id="ARBA00004651"/>
    </source>
</evidence>
<dbReference type="Proteomes" id="UP000813824">
    <property type="component" value="Unassembled WGS sequence"/>
</dbReference>
<organism evidence="9 10">
    <name type="scientific">Cristinia sonorae</name>
    <dbReference type="NCBI Taxonomy" id="1940300"/>
    <lineage>
        <taxon>Eukaryota</taxon>
        <taxon>Fungi</taxon>
        <taxon>Dikarya</taxon>
        <taxon>Basidiomycota</taxon>
        <taxon>Agaricomycotina</taxon>
        <taxon>Agaricomycetes</taxon>
        <taxon>Agaricomycetidae</taxon>
        <taxon>Agaricales</taxon>
        <taxon>Pleurotineae</taxon>
        <taxon>Stephanosporaceae</taxon>
        <taxon>Cristinia</taxon>
    </lineage>
</organism>
<proteinExistence type="inferred from homology"/>
<reference evidence="9" key="1">
    <citation type="journal article" date="2021" name="New Phytol.">
        <title>Evolutionary innovations through gain and loss of genes in the ectomycorrhizal Boletales.</title>
        <authorList>
            <person name="Wu G."/>
            <person name="Miyauchi S."/>
            <person name="Morin E."/>
            <person name="Kuo A."/>
            <person name="Drula E."/>
            <person name="Varga T."/>
            <person name="Kohler A."/>
            <person name="Feng B."/>
            <person name="Cao Y."/>
            <person name="Lipzen A."/>
            <person name="Daum C."/>
            <person name="Hundley H."/>
            <person name="Pangilinan J."/>
            <person name="Johnson J."/>
            <person name="Barry K."/>
            <person name="LaButti K."/>
            <person name="Ng V."/>
            <person name="Ahrendt S."/>
            <person name="Min B."/>
            <person name="Choi I.G."/>
            <person name="Park H."/>
            <person name="Plett J.M."/>
            <person name="Magnuson J."/>
            <person name="Spatafora J.W."/>
            <person name="Nagy L.G."/>
            <person name="Henrissat B."/>
            <person name="Grigoriev I.V."/>
            <person name="Yang Z.L."/>
            <person name="Xu J."/>
            <person name="Martin F.M."/>
        </authorList>
    </citation>
    <scope>NUCLEOTIDE SEQUENCE</scope>
    <source>
        <strain evidence="9">KKN 215</strain>
    </source>
</reference>
<dbReference type="GO" id="GO:0005886">
    <property type="term" value="C:plasma membrane"/>
    <property type="evidence" value="ECO:0007669"/>
    <property type="project" value="UniProtKB-SubCell"/>
</dbReference>
<feature type="transmembrane region" description="Helical" evidence="8">
    <location>
        <begin position="62"/>
        <end position="87"/>
    </location>
</feature>
<keyword evidence="7 8" id="KW-0472">Membrane</keyword>
<accession>A0A8K0UG88</accession>
<keyword evidence="10" id="KW-1185">Reference proteome</keyword>
<evidence type="ECO:0000256" key="2">
    <source>
        <dbReference type="ARBA" id="ARBA00008566"/>
    </source>
</evidence>
<dbReference type="OrthoDB" id="1099at2759"/>
<keyword evidence="3" id="KW-0813">Transport</keyword>
<protein>
    <submittedName>
        <fullName evidence="9">Voltage-dependent anion channel-domain-containing protein</fullName>
    </submittedName>
</protein>
<evidence type="ECO:0000256" key="8">
    <source>
        <dbReference type="SAM" id="Phobius"/>
    </source>
</evidence>
<comment type="subcellular location">
    <subcellularLocation>
        <location evidence="1">Cell membrane</location>
        <topology evidence="1">Multi-pass membrane protein</topology>
    </subcellularLocation>
</comment>
<keyword evidence="6 8" id="KW-1133">Transmembrane helix</keyword>
<dbReference type="Pfam" id="PF03595">
    <property type="entry name" value="SLAC1"/>
    <property type="match status" value="1"/>
</dbReference>
<feature type="transmembrane region" description="Helical" evidence="8">
    <location>
        <begin position="329"/>
        <end position="348"/>
    </location>
</feature>
<keyword evidence="5 8" id="KW-0812">Transmembrane</keyword>
<dbReference type="InterPro" id="IPR038665">
    <property type="entry name" value="Voltage-dep_anion_channel_sf"/>
</dbReference>
<dbReference type="InterPro" id="IPR004695">
    <property type="entry name" value="SLAC1/Mae1/Ssu1/TehA"/>
</dbReference>
<evidence type="ECO:0000256" key="7">
    <source>
        <dbReference type="ARBA" id="ARBA00023136"/>
    </source>
</evidence>
<dbReference type="AlphaFoldDB" id="A0A8K0UG88"/>
<dbReference type="EMBL" id="JAEVFJ010000047">
    <property type="protein sequence ID" value="KAH8083781.1"/>
    <property type="molecule type" value="Genomic_DNA"/>
</dbReference>
<feature type="transmembrane region" description="Helical" evidence="8">
    <location>
        <begin position="99"/>
        <end position="120"/>
    </location>
</feature>
<evidence type="ECO:0000313" key="10">
    <source>
        <dbReference type="Proteomes" id="UP000813824"/>
    </source>
</evidence>
<evidence type="ECO:0000256" key="4">
    <source>
        <dbReference type="ARBA" id="ARBA00022475"/>
    </source>
</evidence>
<evidence type="ECO:0000256" key="6">
    <source>
        <dbReference type="ARBA" id="ARBA00022989"/>
    </source>
</evidence>
<keyword evidence="4" id="KW-1003">Cell membrane</keyword>
<evidence type="ECO:0000313" key="9">
    <source>
        <dbReference type="EMBL" id="KAH8083781.1"/>
    </source>
</evidence>
<evidence type="ECO:0000256" key="3">
    <source>
        <dbReference type="ARBA" id="ARBA00022448"/>
    </source>
</evidence>
<comment type="caution">
    <text evidence="9">The sequence shown here is derived from an EMBL/GenBank/DDBJ whole genome shotgun (WGS) entry which is preliminary data.</text>
</comment>
<feature type="transmembrane region" description="Helical" evidence="8">
    <location>
        <begin position="207"/>
        <end position="230"/>
    </location>
</feature>
<dbReference type="PANTHER" id="PTHR31686:SF1">
    <property type="entry name" value="SULFITE EFFLUX PUMP SSU1"/>
    <property type="match status" value="1"/>
</dbReference>
<feature type="transmembrane region" description="Helical" evidence="8">
    <location>
        <begin position="242"/>
        <end position="264"/>
    </location>
</feature>
<feature type="transmembrane region" description="Helical" evidence="8">
    <location>
        <begin position="29"/>
        <end position="50"/>
    </location>
</feature>
<gene>
    <name evidence="9" type="ORF">BXZ70DRAFT_958111</name>
</gene>
<feature type="transmembrane region" description="Helical" evidence="8">
    <location>
        <begin position="172"/>
        <end position="195"/>
    </location>
</feature>